<keyword evidence="3" id="KW-1185">Reference proteome</keyword>
<evidence type="ECO:0000313" key="2">
    <source>
        <dbReference type="EMBL" id="MDR7946316.1"/>
    </source>
</evidence>
<proteinExistence type="predicted"/>
<organism evidence="2 3">
    <name type="scientific">Achromobacter aegrifaciens</name>
    <dbReference type="NCBI Taxonomy" id="1287736"/>
    <lineage>
        <taxon>Bacteria</taxon>
        <taxon>Pseudomonadati</taxon>
        <taxon>Pseudomonadota</taxon>
        <taxon>Betaproteobacteria</taxon>
        <taxon>Burkholderiales</taxon>
        <taxon>Alcaligenaceae</taxon>
        <taxon>Achromobacter</taxon>
    </lineage>
</organism>
<accession>A0ABU2DDW9</accession>
<sequence length="79" mass="8932">MELHHQLAQVSDAKTFLVFARALAEYIPNGEWENTTIEAFLHGAIAWAEDSNFGVAQGLQASNLWHQFATFLYCGKIYE</sequence>
<dbReference type="InterPro" id="IPR056077">
    <property type="entry name" value="DUF7660"/>
</dbReference>
<protein>
    <recommendedName>
        <fullName evidence="1">DUF7660 domain-containing protein</fullName>
    </recommendedName>
</protein>
<feature type="domain" description="DUF7660" evidence="1">
    <location>
        <begin position="16"/>
        <end position="79"/>
    </location>
</feature>
<name>A0ABU2DDW9_ACHAE</name>
<dbReference type="Pfam" id="PF24693">
    <property type="entry name" value="DUF7660"/>
    <property type="match status" value="1"/>
</dbReference>
<reference evidence="3" key="1">
    <citation type="submission" date="2023-07" db="EMBL/GenBank/DDBJ databases">
        <title>Glyphosate-induced phosphonatase operons in soil bacteria of genus Achromobacter.</title>
        <authorList>
            <person name="Epiktetov D.O."/>
            <person name="Sviridov A.V."/>
            <person name="Tarlachkov S.V."/>
            <person name="Shushkova T.V."/>
            <person name="Toropygin I.Y."/>
            <person name="Leontievsky A."/>
        </authorList>
    </citation>
    <scope>NUCLEOTIDE SEQUENCE [LARGE SCALE GENOMIC DNA]</scope>
    <source>
        <strain evidence="3">Kg 16</strain>
    </source>
</reference>
<dbReference type="Proteomes" id="UP001264156">
    <property type="component" value="Unassembled WGS sequence"/>
</dbReference>
<gene>
    <name evidence="2" type="ORF">RIU57_14450</name>
</gene>
<evidence type="ECO:0000313" key="3">
    <source>
        <dbReference type="Proteomes" id="UP001264156"/>
    </source>
</evidence>
<evidence type="ECO:0000259" key="1">
    <source>
        <dbReference type="Pfam" id="PF24693"/>
    </source>
</evidence>
<dbReference type="EMBL" id="JAVKVN010000005">
    <property type="protein sequence ID" value="MDR7946316.1"/>
    <property type="molecule type" value="Genomic_DNA"/>
</dbReference>
<comment type="caution">
    <text evidence="2">The sequence shown here is derived from an EMBL/GenBank/DDBJ whole genome shotgun (WGS) entry which is preliminary data.</text>
</comment>
<dbReference type="RefSeq" id="WP_192353047.1">
    <property type="nucleotide sequence ID" value="NZ_JAVCPK010000009.1"/>
</dbReference>